<evidence type="ECO:0000313" key="3">
    <source>
        <dbReference type="Proteomes" id="UP000249590"/>
    </source>
</evidence>
<dbReference type="SUPFAM" id="SSF51182">
    <property type="entry name" value="RmlC-like cupins"/>
    <property type="match status" value="1"/>
</dbReference>
<reference evidence="2 3" key="1">
    <citation type="submission" date="2018-05" db="EMBL/GenBank/DDBJ databases">
        <title>Acuticoccus sediminis sp. nov., isolated from deep-sea sediment of Indian Ocean.</title>
        <authorList>
            <person name="Liu X."/>
            <person name="Lai Q."/>
            <person name="Du Y."/>
            <person name="Sun F."/>
            <person name="Zhang X."/>
            <person name="Wang S."/>
            <person name="Shao Z."/>
        </authorList>
    </citation>
    <scope>NUCLEOTIDE SEQUENCE [LARGE SCALE GENOMIC DNA]</scope>
    <source>
        <strain evidence="2 3">PTG4-2</strain>
    </source>
</reference>
<feature type="chain" id="PRO_5033027372" evidence="1">
    <location>
        <begin position="23"/>
        <end position="157"/>
    </location>
</feature>
<sequence>MTTFTRAAVAALTFAAASGATAAMAGECAKADRLSTPQTIEMQDGSGVEAVVLSTVPLDGWRGVDGLMLRTRRLTIAPGGIVPTHSHGDRPAIIVIVSGEIDEHNSVCAKPIHHVAGDETGEFGADLSHWWENTSDTPVVILSSDVVPVEEPTGDSM</sequence>
<dbReference type="RefSeq" id="WP_111351207.1">
    <property type="nucleotide sequence ID" value="NZ_QHHQ01000007.1"/>
</dbReference>
<dbReference type="AlphaFoldDB" id="A0A8B2NJ96"/>
<dbReference type="Gene3D" id="2.60.120.10">
    <property type="entry name" value="Jelly Rolls"/>
    <property type="match status" value="1"/>
</dbReference>
<protein>
    <submittedName>
        <fullName evidence="2">Cupin</fullName>
    </submittedName>
</protein>
<keyword evidence="3" id="KW-1185">Reference proteome</keyword>
<accession>A0A8B2NJ96</accession>
<dbReference type="InterPro" id="IPR011051">
    <property type="entry name" value="RmlC_Cupin_sf"/>
</dbReference>
<comment type="caution">
    <text evidence="2">The sequence shown here is derived from an EMBL/GenBank/DDBJ whole genome shotgun (WGS) entry which is preliminary data.</text>
</comment>
<dbReference type="EMBL" id="QHHQ01000007">
    <property type="protein sequence ID" value="RAH98356.1"/>
    <property type="molecule type" value="Genomic_DNA"/>
</dbReference>
<proteinExistence type="predicted"/>
<dbReference type="OrthoDB" id="8561853at2"/>
<keyword evidence="1" id="KW-0732">Signal</keyword>
<dbReference type="CDD" id="cd02208">
    <property type="entry name" value="cupin_RmlC-like"/>
    <property type="match status" value="1"/>
</dbReference>
<organism evidence="2 3">
    <name type="scientific">Acuticoccus sediminis</name>
    <dbReference type="NCBI Taxonomy" id="2184697"/>
    <lineage>
        <taxon>Bacteria</taxon>
        <taxon>Pseudomonadati</taxon>
        <taxon>Pseudomonadota</taxon>
        <taxon>Alphaproteobacteria</taxon>
        <taxon>Hyphomicrobiales</taxon>
        <taxon>Amorphaceae</taxon>
        <taxon>Acuticoccus</taxon>
    </lineage>
</organism>
<dbReference type="Proteomes" id="UP000249590">
    <property type="component" value="Unassembled WGS sequence"/>
</dbReference>
<gene>
    <name evidence="2" type="ORF">DLJ53_27030</name>
</gene>
<feature type="signal peptide" evidence="1">
    <location>
        <begin position="1"/>
        <end position="22"/>
    </location>
</feature>
<evidence type="ECO:0000313" key="2">
    <source>
        <dbReference type="EMBL" id="RAH98356.1"/>
    </source>
</evidence>
<dbReference type="InterPro" id="IPR014710">
    <property type="entry name" value="RmlC-like_jellyroll"/>
</dbReference>
<evidence type="ECO:0000256" key="1">
    <source>
        <dbReference type="SAM" id="SignalP"/>
    </source>
</evidence>
<name>A0A8B2NJ96_9HYPH</name>